<comment type="caution">
    <text evidence="11">The sequence shown here is derived from an EMBL/GenBank/DDBJ whole genome shotgun (WGS) entry which is preliminary data.</text>
</comment>
<organism evidence="11 12">
    <name type="scientific">Dictyobacter formicarum</name>
    <dbReference type="NCBI Taxonomy" id="2778368"/>
    <lineage>
        <taxon>Bacteria</taxon>
        <taxon>Bacillati</taxon>
        <taxon>Chloroflexota</taxon>
        <taxon>Ktedonobacteria</taxon>
        <taxon>Ktedonobacterales</taxon>
        <taxon>Dictyobacteraceae</taxon>
        <taxon>Dictyobacter</taxon>
    </lineage>
</organism>
<keyword evidence="3 10" id="KW-0812">Transmembrane</keyword>
<dbReference type="EMBL" id="BNJJ01000040">
    <property type="protein sequence ID" value="GHO89589.1"/>
    <property type="molecule type" value="Genomic_DNA"/>
</dbReference>
<evidence type="ECO:0000256" key="7">
    <source>
        <dbReference type="ARBA" id="ARBA00022989"/>
    </source>
</evidence>
<sequence length="151" mass="16494">MQPALNISKDEQKKMAQPRKRIPFSFILAGIAILGAMIYLVYANTQSSAVYYLTVPELHHCTDCVARSVRVSGIVQKDSIKRNDQTQMVTFSIADSNQTLPVTYSGVVPDIFKPGVQVVVEGHYTGSGPFEAQTLLAKCPSKFQSATPTAK</sequence>
<evidence type="ECO:0000256" key="3">
    <source>
        <dbReference type="ARBA" id="ARBA00022692"/>
    </source>
</evidence>
<reference evidence="11 12" key="1">
    <citation type="journal article" date="2021" name="Int. J. Syst. Evol. Microbiol.">
        <title>Reticulibacter mediterranei gen. nov., sp. nov., within the new family Reticulibacteraceae fam. nov., and Ktedonospora formicarum gen. nov., sp. nov., Ktedonobacter robiniae sp. nov., Dictyobacter formicarum sp. nov. and Dictyobacter arantiisoli sp. nov., belonging to the class Ktedonobacteria.</title>
        <authorList>
            <person name="Yabe S."/>
            <person name="Zheng Y."/>
            <person name="Wang C.M."/>
            <person name="Sakai Y."/>
            <person name="Abe K."/>
            <person name="Yokota A."/>
            <person name="Donadio S."/>
            <person name="Cavaletti L."/>
            <person name="Monciardini P."/>
        </authorList>
    </citation>
    <scope>NUCLEOTIDE SEQUENCE [LARGE SCALE GENOMIC DNA]</scope>
    <source>
        <strain evidence="11 12">SOSP1-9</strain>
    </source>
</reference>
<evidence type="ECO:0000256" key="10">
    <source>
        <dbReference type="SAM" id="Phobius"/>
    </source>
</evidence>
<evidence type="ECO:0000256" key="9">
    <source>
        <dbReference type="ARBA" id="ARBA00023136"/>
    </source>
</evidence>
<proteinExistence type="predicted"/>
<comment type="subcellular location">
    <subcellularLocation>
        <location evidence="1">Membrane</location>
    </subcellularLocation>
</comment>
<name>A0ABQ3VVC8_9CHLR</name>
<evidence type="ECO:0000256" key="4">
    <source>
        <dbReference type="ARBA" id="ARBA00022723"/>
    </source>
</evidence>
<protein>
    <recommendedName>
        <fullName evidence="13">Cytochrome c biogenesis protein CcmE</fullName>
    </recommendedName>
</protein>
<keyword evidence="12" id="KW-1185">Reference proteome</keyword>
<evidence type="ECO:0000256" key="8">
    <source>
        <dbReference type="ARBA" id="ARBA00023004"/>
    </source>
</evidence>
<accession>A0ABQ3VVC8</accession>
<keyword evidence="6" id="KW-0735">Signal-anchor</keyword>
<gene>
    <name evidence="11" type="ORF">KSZ_75950</name>
</gene>
<dbReference type="Proteomes" id="UP000635565">
    <property type="component" value="Unassembled WGS sequence"/>
</dbReference>
<dbReference type="PANTHER" id="PTHR34128">
    <property type="entry name" value="CYTOCHROME C-TYPE BIOGENESIS PROTEIN CCME HOMOLOG, MITOCHONDRIAL"/>
    <property type="match status" value="1"/>
</dbReference>
<keyword evidence="8" id="KW-0408">Iron</keyword>
<feature type="transmembrane region" description="Helical" evidence="10">
    <location>
        <begin position="21"/>
        <end position="42"/>
    </location>
</feature>
<keyword evidence="2" id="KW-0349">Heme</keyword>
<dbReference type="InterPro" id="IPR012340">
    <property type="entry name" value="NA-bd_OB-fold"/>
</dbReference>
<evidence type="ECO:0000256" key="1">
    <source>
        <dbReference type="ARBA" id="ARBA00004370"/>
    </source>
</evidence>
<dbReference type="SUPFAM" id="SSF82093">
    <property type="entry name" value="Heme chaperone CcmE"/>
    <property type="match status" value="1"/>
</dbReference>
<dbReference type="RefSeq" id="WP_201367156.1">
    <property type="nucleotide sequence ID" value="NZ_BNJJ01000040.1"/>
</dbReference>
<dbReference type="PANTHER" id="PTHR34128:SF2">
    <property type="entry name" value="CYTOCHROME C-TYPE BIOGENESIS PROTEIN CCME HOMOLOG, MITOCHONDRIAL"/>
    <property type="match status" value="1"/>
</dbReference>
<evidence type="ECO:0000256" key="6">
    <source>
        <dbReference type="ARBA" id="ARBA00022968"/>
    </source>
</evidence>
<evidence type="ECO:0000313" key="12">
    <source>
        <dbReference type="Proteomes" id="UP000635565"/>
    </source>
</evidence>
<dbReference type="Gene3D" id="2.40.50.140">
    <property type="entry name" value="Nucleic acid-binding proteins"/>
    <property type="match status" value="1"/>
</dbReference>
<keyword evidence="5" id="KW-0201">Cytochrome c-type biogenesis</keyword>
<keyword evidence="7 10" id="KW-1133">Transmembrane helix</keyword>
<dbReference type="Pfam" id="PF03100">
    <property type="entry name" value="CcmE"/>
    <property type="match status" value="1"/>
</dbReference>
<evidence type="ECO:0008006" key="13">
    <source>
        <dbReference type="Google" id="ProtNLM"/>
    </source>
</evidence>
<evidence type="ECO:0000256" key="2">
    <source>
        <dbReference type="ARBA" id="ARBA00022617"/>
    </source>
</evidence>
<evidence type="ECO:0000313" key="11">
    <source>
        <dbReference type="EMBL" id="GHO89589.1"/>
    </source>
</evidence>
<dbReference type="InterPro" id="IPR004329">
    <property type="entry name" value="CcmE"/>
</dbReference>
<evidence type="ECO:0000256" key="5">
    <source>
        <dbReference type="ARBA" id="ARBA00022748"/>
    </source>
</evidence>
<keyword evidence="4" id="KW-0479">Metal-binding</keyword>
<dbReference type="InterPro" id="IPR036127">
    <property type="entry name" value="CcmE-like_sf"/>
</dbReference>
<keyword evidence="9 10" id="KW-0472">Membrane</keyword>